<reference evidence="1" key="1">
    <citation type="submission" date="2021-08" db="EMBL/GenBank/DDBJ databases">
        <title>The first chromosome-level gecko genome reveals the dynamic sex chromosomes of Neotropical dwarf geckos (Sphaerodactylidae: Sphaerodactylus).</title>
        <authorList>
            <person name="Pinto B.J."/>
            <person name="Keating S.E."/>
            <person name="Gamble T."/>
        </authorList>
    </citation>
    <scope>NUCLEOTIDE SEQUENCE</scope>
    <source>
        <strain evidence="1">TG3544</strain>
    </source>
</reference>
<dbReference type="EMBL" id="CM037615">
    <property type="protein sequence ID" value="KAH8014345.1"/>
    <property type="molecule type" value="Genomic_DNA"/>
</dbReference>
<comment type="caution">
    <text evidence="1">The sequence shown here is derived from an EMBL/GenBank/DDBJ whole genome shotgun (WGS) entry which is preliminary data.</text>
</comment>
<evidence type="ECO:0000313" key="2">
    <source>
        <dbReference type="Proteomes" id="UP000827872"/>
    </source>
</evidence>
<sequence length="317" mass="35983">MTNNLAWLLVLLLRSVLNKTVGQPPPPGFRYASYEVIIPRKQTPRSGHKEPHSVNYLLKLEGKNHLVYLRQKRAFVSKHFPVFTYSVEGDLQVDYPFIRDDCFYNGFVQGRAKSAATFSTCSGGLRGALQVENKSYEIEPVQASATFQHVVYRLEEEKGAIRMRCGLTQEEKLRQTAMIQNSGNVTTERSQKRPWWTHKTYAKIVIVVEHERYIQFGRNETVVALNVLNVIHLTNSWYDPLGIQVSLVLLESAAPDASIFQLELFAGEVLVPVIYQSIAMGLQHGVLKMFMYKMEPHAKMVPTVIMGIAQLTVNNAK</sequence>
<evidence type="ECO:0000313" key="1">
    <source>
        <dbReference type="EMBL" id="KAH8014345.1"/>
    </source>
</evidence>
<dbReference type="Proteomes" id="UP000827872">
    <property type="component" value="Linkage Group LG02"/>
</dbReference>
<proteinExistence type="predicted"/>
<gene>
    <name evidence="1" type="ORF">K3G42_028515</name>
</gene>
<organism evidence="1 2">
    <name type="scientific">Sphaerodactylus townsendi</name>
    <dbReference type="NCBI Taxonomy" id="933632"/>
    <lineage>
        <taxon>Eukaryota</taxon>
        <taxon>Metazoa</taxon>
        <taxon>Chordata</taxon>
        <taxon>Craniata</taxon>
        <taxon>Vertebrata</taxon>
        <taxon>Euteleostomi</taxon>
        <taxon>Lepidosauria</taxon>
        <taxon>Squamata</taxon>
        <taxon>Bifurcata</taxon>
        <taxon>Gekkota</taxon>
        <taxon>Sphaerodactylidae</taxon>
        <taxon>Sphaerodactylus</taxon>
    </lineage>
</organism>
<name>A0ACB8G497_9SAUR</name>
<protein>
    <submittedName>
        <fullName evidence="1">Uncharacterized protein</fullName>
    </submittedName>
</protein>
<keyword evidence="2" id="KW-1185">Reference proteome</keyword>
<accession>A0ACB8G497</accession>